<name>A0ABP1S8W4_9HEXA</name>
<dbReference type="InterPro" id="IPR036457">
    <property type="entry name" value="PPM-type-like_dom_sf"/>
</dbReference>
<protein>
    <recommendedName>
        <fullName evidence="6">PPM-type phosphatase domain-containing protein</fullName>
    </recommendedName>
</protein>
<feature type="compositionally biased region" description="Basic and acidic residues" evidence="5">
    <location>
        <begin position="12"/>
        <end position="27"/>
    </location>
</feature>
<evidence type="ECO:0000313" key="8">
    <source>
        <dbReference type="Proteomes" id="UP001642540"/>
    </source>
</evidence>
<accession>A0ABP1S8W4</accession>
<proteinExistence type="inferred from homology"/>
<evidence type="ECO:0000256" key="5">
    <source>
        <dbReference type="SAM" id="MobiDB-lite"/>
    </source>
</evidence>
<feature type="compositionally biased region" description="Polar residues" evidence="5">
    <location>
        <begin position="1"/>
        <end position="11"/>
    </location>
</feature>
<gene>
    <name evidence="7" type="ORF">ODALV1_LOCUS31014</name>
</gene>
<dbReference type="EMBL" id="CAXLJM020000164">
    <property type="protein sequence ID" value="CAL8147033.1"/>
    <property type="molecule type" value="Genomic_DNA"/>
</dbReference>
<dbReference type="Pfam" id="PF00481">
    <property type="entry name" value="PP2C"/>
    <property type="match status" value="1"/>
</dbReference>
<organism evidence="7 8">
    <name type="scientific">Orchesella dallaii</name>
    <dbReference type="NCBI Taxonomy" id="48710"/>
    <lineage>
        <taxon>Eukaryota</taxon>
        <taxon>Metazoa</taxon>
        <taxon>Ecdysozoa</taxon>
        <taxon>Arthropoda</taxon>
        <taxon>Hexapoda</taxon>
        <taxon>Collembola</taxon>
        <taxon>Entomobryomorpha</taxon>
        <taxon>Entomobryoidea</taxon>
        <taxon>Orchesellidae</taxon>
        <taxon>Orchesellinae</taxon>
        <taxon>Orchesella</taxon>
    </lineage>
</organism>
<dbReference type="PROSITE" id="PS01032">
    <property type="entry name" value="PPM_1"/>
    <property type="match status" value="1"/>
</dbReference>
<keyword evidence="2 4" id="KW-0378">Hydrolase</keyword>
<dbReference type="SUPFAM" id="SSF81606">
    <property type="entry name" value="PP2C-like"/>
    <property type="match status" value="1"/>
</dbReference>
<reference evidence="7 8" key="1">
    <citation type="submission" date="2024-08" db="EMBL/GenBank/DDBJ databases">
        <authorList>
            <person name="Cucini C."/>
            <person name="Frati F."/>
        </authorList>
    </citation>
    <scope>NUCLEOTIDE SEQUENCE [LARGE SCALE GENOMIC DNA]</scope>
</reference>
<dbReference type="PANTHER" id="PTHR47992">
    <property type="entry name" value="PROTEIN PHOSPHATASE"/>
    <property type="match status" value="1"/>
</dbReference>
<sequence>MDIPMDSSQTTLKKEMFPEQAQKDTHPARPPFGSIINCTVHKHQGDREHMEDKTKVVFDWNAPHDELDDKYDNCNFAWAFFGLFDGHGGRQAASYARKYLMHHIVSHPHFDSDEDDLVLQAITEGFVSLHNEMAEKRKDWPKSLTGHPSVCGTTASVVFIKNGKVFIGHVGDSAIVLGYQDPTNNSQFWSGKQLTVDHKPDSPVELKRIENCGGKVVRTKNVSRVVWYKPKSLKSKKNGMDCRHVEQVPFLNMARSLGDFWSYNPDKEEYAVSPVPDTMAITLDPDVHRCLILGSDGLWNVMAVQNAVNVVYSSEMNNSRRRKAAEMLGKVEKASASDTPTRIMMKLIDPAARLVRRAVDEWAFKKARADNVSAIVILFR</sequence>
<dbReference type="CDD" id="cd00143">
    <property type="entry name" value="PP2Cc"/>
    <property type="match status" value="1"/>
</dbReference>
<evidence type="ECO:0000256" key="3">
    <source>
        <dbReference type="ARBA" id="ARBA00022912"/>
    </source>
</evidence>
<feature type="region of interest" description="Disordered" evidence="5">
    <location>
        <begin position="1"/>
        <end position="33"/>
    </location>
</feature>
<dbReference type="Gene3D" id="3.60.40.10">
    <property type="entry name" value="PPM-type phosphatase domain"/>
    <property type="match status" value="1"/>
</dbReference>
<dbReference type="SMART" id="SM00332">
    <property type="entry name" value="PP2Cc"/>
    <property type="match status" value="1"/>
</dbReference>
<keyword evidence="8" id="KW-1185">Reference proteome</keyword>
<dbReference type="PROSITE" id="PS51746">
    <property type="entry name" value="PPM_2"/>
    <property type="match status" value="1"/>
</dbReference>
<comment type="similarity">
    <text evidence="4">Belongs to the PP2C family.</text>
</comment>
<evidence type="ECO:0000256" key="1">
    <source>
        <dbReference type="ARBA" id="ARBA00022723"/>
    </source>
</evidence>
<dbReference type="Proteomes" id="UP001642540">
    <property type="component" value="Unassembled WGS sequence"/>
</dbReference>
<keyword evidence="3 4" id="KW-0904">Protein phosphatase</keyword>
<evidence type="ECO:0000259" key="6">
    <source>
        <dbReference type="PROSITE" id="PS51746"/>
    </source>
</evidence>
<dbReference type="InterPro" id="IPR015655">
    <property type="entry name" value="PP2C"/>
</dbReference>
<dbReference type="InterPro" id="IPR001932">
    <property type="entry name" value="PPM-type_phosphatase-like_dom"/>
</dbReference>
<evidence type="ECO:0000313" key="7">
    <source>
        <dbReference type="EMBL" id="CAL8147033.1"/>
    </source>
</evidence>
<dbReference type="InterPro" id="IPR000222">
    <property type="entry name" value="PP2C_BS"/>
</dbReference>
<comment type="caution">
    <text evidence="7">The sequence shown here is derived from an EMBL/GenBank/DDBJ whole genome shotgun (WGS) entry which is preliminary data.</text>
</comment>
<evidence type="ECO:0000256" key="2">
    <source>
        <dbReference type="ARBA" id="ARBA00022801"/>
    </source>
</evidence>
<keyword evidence="1" id="KW-0479">Metal-binding</keyword>
<evidence type="ECO:0000256" key="4">
    <source>
        <dbReference type="RuleBase" id="RU003465"/>
    </source>
</evidence>
<feature type="domain" description="PPM-type phosphatase" evidence="6">
    <location>
        <begin position="37"/>
        <end position="379"/>
    </location>
</feature>